<gene>
    <name evidence="2" type="ORF">QWJ08_09725</name>
</gene>
<dbReference type="RefSeq" id="WP_289961753.1">
    <property type="nucleotide sequence ID" value="NZ_JAUEOZ010000001.1"/>
</dbReference>
<protein>
    <recommendedName>
        <fullName evidence="4">KfrA N-terminal DNA-binding domain-containing protein</fullName>
    </recommendedName>
</protein>
<dbReference type="Proteomes" id="UP001169719">
    <property type="component" value="Unassembled WGS sequence"/>
</dbReference>
<sequence>MARPKTYTDEDVIRISTQLSADGKKPTGWLIKEALGRGKIASIQADLDRLVTEGKIPEIQTQPSESANPEQSEASTFELPAELEDMLSFKELELGKILREMTISMNDKANIYYEALMGVRVRELDAQSDLMTKAKAIAEQATRDMEMRLKKQVERNEVQEEQIESLETRLSSSKSEKSELVQTISQLSDSFNKVSEKAEQQYVLLDELRQTISDKDKEYTAIEVKLEHVNDEAKKSQLQLADLLAHHESVKTQLAESSTLLKSTQGSLSEAHNQNNVLRKENTELAASSRLLQKNIADAESEVILLHKQKQRLEREIADLQNLVDSSIGSSPCQA</sequence>
<feature type="coiled-coil region" evidence="1">
    <location>
        <begin position="282"/>
        <end position="330"/>
    </location>
</feature>
<keyword evidence="3" id="KW-1185">Reference proteome</keyword>
<organism evidence="2 3">
    <name type="scientific">Vibrio agarivorans</name>
    <dbReference type="NCBI Taxonomy" id="153622"/>
    <lineage>
        <taxon>Bacteria</taxon>
        <taxon>Pseudomonadati</taxon>
        <taxon>Pseudomonadota</taxon>
        <taxon>Gammaproteobacteria</taxon>
        <taxon>Vibrionales</taxon>
        <taxon>Vibrionaceae</taxon>
        <taxon>Vibrio</taxon>
    </lineage>
</organism>
<keyword evidence="1" id="KW-0175">Coiled coil</keyword>
<comment type="caution">
    <text evidence="2">The sequence shown here is derived from an EMBL/GenBank/DDBJ whole genome shotgun (WGS) entry which is preliminary data.</text>
</comment>
<feature type="coiled-coil region" evidence="1">
    <location>
        <begin position="149"/>
        <end position="225"/>
    </location>
</feature>
<reference evidence="2" key="1">
    <citation type="submission" date="2024-05" db="EMBL/GenBank/DDBJ databases">
        <title>Genome Sequences of Four Agar- Degrading Marine Bacteria.</title>
        <authorList>
            <person name="Phillips E.K."/>
            <person name="Shaffer J.C."/>
            <person name="Henson M.W."/>
            <person name="Temperton B."/>
            <person name="Thrash C.J."/>
            <person name="Martin M.O."/>
        </authorList>
    </citation>
    <scope>NUCLEOTIDE SEQUENCE</scope>
    <source>
        <strain evidence="2">EKP203</strain>
    </source>
</reference>
<proteinExistence type="predicted"/>
<name>A0ABT7Y0V4_9VIBR</name>
<dbReference type="EMBL" id="JAUEOZ010000001">
    <property type="protein sequence ID" value="MDN2481673.1"/>
    <property type="molecule type" value="Genomic_DNA"/>
</dbReference>
<evidence type="ECO:0000313" key="2">
    <source>
        <dbReference type="EMBL" id="MDN2481673.1"/>
    </source>
</evidence>
<accession>A0ABT7Y0V4</accession>
<evidence type="ECO:0000256" key="1">
    <source>
        <dbReference type="SAM" id="Coils"/>
    </source>
</evidence>
<evidence type="ECO:0008006" key="4">
    <source>
        <dbReference type="Google" id="ProtNLM"/>
    </source>
</evidence>
<evidence type="ECO:0000313" key="3">
    <source>
        <dbReference type="Proteomes" id="UP001169719"/>
    </source>
</evidence>